<sequence length="217" mass="24955">MVSCAWCGRSKTDKTKKLGITFHHFPKNPDLRSKWANIINKNNWIPSRMNVLCSQHFKESCFDRTSLAKVRLRENAVPSIKIDRLKYVKNYNTETNHSVELASLPPSREDDSLINDNTNRLLPIEEIFRPIIEDANENSTSSSVISNEASFSPSRTPGTKAKDTPTEIHLKRKIQELQTSVKLKSKQLRLIQNSCWCQKNKINSLMAIICELRKRNC</sequence>
<reference evidence="8" key="1">
    <citation type="submission" date="2019-08" db="EMBL/GenBank/DDBJ databases">
        <title>The genome of the North American firefly Photinus pyralis.</title>
        <authorList>
            <consortium name="Photinus pyralis genome working group"/>
            <person name="Fallon T.R."/>
            <person name="Sander Lower S.E."/>
            <person name="Weng J.-K."/>
        </authorList>
    </citation>
    <scope>NUCLEOTIDE SEQUENCE</scope>
    <source>
        <strain evidence="8">TRF0915ILg1</strain>
        <tissue evidence="8">Whole body</tissue>
    </source>
</reference>
<protein>
    <recommendedName>
        <fullName evidence="7">THAP-type domain-containing protein</fullName>
    </recommendedName>
</protein>
<dbReference type="Gene3D" id="6.20.210.20">
    <property type="entry name" value="THAP domain"/>
    <property type="match status" value="1"/>
</dbReference>
<keyword evidence="4 5" id="KW-0238">DNA-binding</keyword>
<dbReference type="PANTHER" id="PTHR47696">
    <property type="entry name" value="THAP DOMAIN-CONTAINING PROTEIN 2"/>
    <property type="match status" value="1"/>
</dbReference>
<organism evidence="8 9">
    <name type="scientific">Ignelater luminosus</name>
    <name type="common">Cucubano</name>
    <name type="synonym">Pyrophorus luminosus</name>
    <dbReference type="NCBI Taxonomy" id="2038154"/>
    <lineage>
        <taxon>Eukaryota</taxon>
        <taxon>Metazoa</taxon>
        <taxon>Ecdysozoa</taxon>
        <taxon>Arthropoda</taxon>
        <taxon>Hexapoda</taxon>
        <taxon>Insecta</taxon>
        <taxon>Pterygota</taxon>
        <taxon>Neoptera</taxon>
        <taxon>Endopterygota</taxon>
        <taxon>Coleoptera</taxon>
        <taxon>Polyphaga</taxon>
        <taxon>Elateriformia</taxon>
        <taxon>Elateroidea</taxon>
        <taxon>Elateridae</taxon>
        <taxon>Agrypninae</taxon>
        <taxon>Pyrophorini</taxon>
        <taxon>Ignelater</taxon>
    </lineage>
</organism>
<keyword evidence="2 5" id="KW-0863">Zinc-finger</keyword>
<dbReference type="SMART" id="SM00692">
    <property type="entry name" value="DM3"/>
    <property type="match status" value="1"/>
</dbReference>
<evidence type="ECO:0000256" key="3">
    <source>
        <dbReference type="ARBA" id="ARBA00022833"/>
    </source>
</evidence>
<dbReference type="GO" id="GO:0008270">
    <property type="term" value="F:zinc ion binding"/>
    <property type="evidence" value="ECO:0007669"/>
    <property type="project" value="UniProtKB-KW"/>
</dbReference>
<dbReference type="InterPro" id="IPR026521">
    <property type="entry name" value="THAP2"/>
</dbReference>
<dbReference type="GO" id="GO:0003677">
    <property type="term" value="F:DNA binding"/>
    <property type="evidence" value="ECO:0007669"/>
    <property type="project" value="UniProtKB-UniRule"/>
</dbReference>
<feature type="domain" description="THAP-type" evidence="7">
    <location>
        <begin position="1"/>
        <end position="81"/>
    </location>
</feature>
<dbReference type="Pfam" id="PF05485">
    <property type="entry name" value="THAP"/>
    <property type="match status" value="1"/>
</dbReference>
<keyword evidence="3" id="KW-0862">Zinc</keyword>
<feature type="region of interest" description="Disordered" evidence="6">
    <location>
        <begin position="143"/>
        <end position="165"/>
    </location>
</feature>
<dbReference type="SMART" id="SM00980">
    <property type="entry name" value="THAP"/>
    <property type="match status" value="1"/>
</dbReference>
<dbReference type="AlphaFoldDB" id="A0A8K0DD90"/>
<dbReference type="SUPFAM" id="SSF57716">
    <property type="entry name" value="Glucocorticoid receptor-like (DNA-binding domain)"/>
    <property type="match status" value="1"/>
</dbReference>
<dbReference type="PANTHER" id="PTHR47696:SF1">
    <property type="entry name" value="THAP DOMAIN-CONTAINING PROTEIN 2"/>
    <property type="match status" value="1"/>
</dbReference>
<evidence type="ECO:0000259" key="7">
    <source>
        <dbReference type="PROSITE" id="PS50950"/>
    </source>
</evidence>
<evidence type="ECO:0000256" key="6">
    <source>
        <dbReference type="SAM" id="MobiDB-lite"/>
    </source>
</evidence>
<dbReference type="OrthoDB" id="7701410at2759"/>
<evidence type="ECO:0000256" key="2">
    <source>
        <dbReference type="ARBA" id="ARBA00022771"/>
    </source>
</evidence>
<dbReference type="InterPro" id="IPR006612">
    <property type="entry name" value="THAP_Znf"/>
</dbReference>
<name>A0A8K0DD90_IGNLU</name>
<keyword evidence="1" id="KW-0479">Metal-binding</keyword>
<evidence type="ECO:0000313" key="9">
    <source>
        <dbReference type="Proteomes" id="UP000801492"/>
    </source>
</evidence>
<evidence type="ECO:0000313" key="8">
    <source>
        <dbReference type="EMBL" id="KAF2901221.1"/>
    </source>
</evidence>
<dbReference type="PROSITE" id="PS50950">
    <property type="entry name" value="ZF_THAP"/>
    <property type="match status" value="1"/>
</dbReference>
<proteinExistence type="predicted"/>
<gene>
    <name evidence="8" type="ORF">ILUMI_04965</name>
</gene>
<accession>A0A8K0DD90</accession>
<feature type="compositionally biased region" description="Polar residues" evidence="6">
    <location>
        <begin position="143"/>
        <end position="157"/>
    </location>
</feature>
<keyword evidence="9" id="KW-1185">Reference proteome</keyword>
<comment type="caution">
    <text evidence="8">The sequence shown here is derived from an EMBL/GenBank/DDBJ whole genome shotgun (WGS) entry which is preliminary data.</text>
</comment>
<evidence type="ECO:0000256" key="1">
    <source>
        <dbReference type="ARBA" id="ARBA00022723"/>
    </source>
</evidence>
<dbReference type="Proteomes" id="UP000801492">
    <property type="component" value="Unassembled WGS sequence"/>
</dbReference>
<dbReference type="InterPro" id="IPR038441">
    <property type="entry name" value="THAP_Znf_sf"/>
</dbReference>
<evidence type="ECO:0000256" key="5">
    <source>
        <dbReference type="PROSITE-ProRule" id="PRU00309"/>
    </source>
</evidence>
<evidence type="ECO:0000256" key="4">
    <source>
        <dbReference type="ARBA" id="ARBA00023125"/>
    </source>
</evidence>
<dbReference type="EMBL" id="VTPC01001781">
    <property type="protein sequence ID" value="KAF2901221.1"/>
    <property type="molecule type" value="Genomic_DNA"/>
</dbReference>